<dbReference type="STRING" id="1114924.SAMN05216258_104177"/>
<dbReference type="EMBL" id="FOQH01000004">
    <property type="protein sequence ID" value="SFI08584.1"/>
    <property type="molecule type" value="Genomic_DNA"/>
</dbReference>
<keyword evidence="1" id="KW-0732">Signal</keyword>
<accession>A0A1I3FBR1</accession>
<dbReference type="RefSeq" id="WP_092859476.1">
    <property type="nucleotide sequence ID" value="NZ_FOQH01000004.1"/>
</dbReference>
<keyword evidence="3" id="KW-1185">Reference proteome</keyword>
<dbReference type="InterPro" id="IPR009576">
    <property type="entry name" value="Biofilm_formation_YgiB"/>
</dbReference>
<gene>
    <name evidence="2" type="ORF">SAMN05216258_104177</name>
</gene>
<evidence type="ECO:0000313" key="2">
    <source>
        <dbReference type="EMBL" id="SFI08584.1"/>
    </source>
</evidence>
<organism evidence="2 3">
    <name type="scientific">Albimonas pacifica</name>
    <dbReference type="NCBI Taxonomy" id="1114924"/>
    <lineage>
        <taxon>Bacteria</taxon>
        <taxon>Pseudomonadati</taxon>
        <taxon>Pseudomonadota</taxon>
        <taxon>Alphaproteobacteria</taxon>
        <taxon>Rhodobacterales</taxon>
        <taxon>Paracoccaceae</taxon>
        <taxon>Albimonas</taxon>
    </lineage>
</organism>
<sequence>MTQTRKRSRSARAALKGCSGAAFVLALAGCEQEQDLTFFETKEQCYRGAVVSAQLSEADCDEAFAEAVAEHAVAAPRYESLELCEEEHGAGVCGRPEQVGGETDPQHAGVSFMPFMMGYMMGSMLSGGQSHAAGRPLYREARSGGWFTTNGTRTGFSGRPGAVTRGFASTLAAPRTTAIAAPMTRATVTQAGGFGAARSAATGRGFGGFGG</sequence>
<evidence type="ECO:0000256" key="1">
    <source>
        <dbReference type="SAM" id="SignalP"/>
    </source>
</evidence>
<proteinExistence type="predicted"/>
<protein>
    <submittedName>
        <fullName evidence="2">Uncharacterized conserved protein YgiB, involved in bioifilm formation, UPF0441/DUF1190 family</fullName>
    </submittedName>
</protein>
<dbReference type="OrthoDB" id="8160435at2"/>
<reference evidence="2 3" key="1">
    <citation type="submission" date="2016-10" db="EMBL/GenBank/DDBJ databases">
        <authorList>
            <person name="de Groot N.N."/>
        </authorList>
    </citation>
    <scope>NUCLEOTIDE SEQUENCE [LARGE SCALE GENOMIC DNA]</scope>
    <source>
        <strain evidence="2 3">CGMCC 1.11030</strain>
    </source>
</reference>
<dbReference type="AlphaFoldDB" id="A0A1I3FBR1"/>
<dbReference type="Proteomes" id="UP000199377">
    <property type="component" value="Unassembled WGS sequence"/>
</dbReference>
<evidence type="ECO:0000313" key="3">
    <source>
        <dbReference type="Proteomes" id="UP000199377"/>
    </source>
</evidence>
<feature type="chain" id="PRO_5011664421" evidence="1">
    <location>
        <begin position="29"/>
        <end position="211"/>
    </location>
</feature>
<dbReference type="PROSITE" id="PS51257">
    <property type="entry name" value="PROKAR_LIPOPROTEIN"/>
    <property type="match status" value="1"/>
</dbReference>
<feature type="signal peptide" evidence="1">
    <location>
        <begin position="1"/>
        <end position="28"/>
    </location>
</feature>
<name>A0A1I3FBR1_9RHOB</name>
<dbReference type="Pfam" id="PF06693">
    <property type="entry name" value="DUF1190"/>
    <property type="match status" value="1"/>
</dbReference>